<dbReference type="STRING" id="47855.GA0070606_4867"/>
<feature type="transmembrane region" description="Helical" evidence="2">
    <location>
        <begin position="161"/>
        <end position="192"/>
    </location>
</feature>
<feature type="transmembrane region" description="Helical" evidence="2">
    <location>
        <begin position="69"/>
        <end position="95"/>
    </location>
</feature>
<name>A0A1C6VRK0_9ACTN</name>
<evidence type="ECO:0000256" key="3">
    <source>
        <dbReference type="SAM" id="SignalP"/>
    </source>
</evidence>
<feature type="compositionally biased region" description="Low complexity" evidence="1">
    <location>
        <begin position="327"/>
        <end position="369"/>
    </location>
</feature>
<organism evidence="4 5">
    <name type="scientific">Micromonospora citrea</name>
    <dbReference type="NCBI Taxonomy" id="47855"/>
    <lineage>
        <taxon>Bacteria</taxon>
        <taxon>Bacillati</taxon>
        <taxon>Actinomycetota</taxon>
        <taxon>Actinomycetes</taxon>
        <taxon>Micromonosporales</taxon>
        <taxon>Micromonosporaceae</taxon>
        <taxon>Micromonospora</taxon>
    </lineage>
</organism>
<keyword evidence="3" id="KW-0732">Signal</keyword>
<feature type="transmembrane region" description="Helical" evidence="2">
    <location>
        <begin position="229"/>
        <end position="246"/>
    </location>
</feature>
<reference evidence="5" key="1">
    <citation type="submission" date="2016-06" db="EMBL/GenBank/DDBJ databases">
        <authorList>
            <person name="Varghese N."/>
            <person name="Submissions Spin"/>
        </authorList>
    </citation>
    <scope>NUCLEOTIDE SEQUENCE [LARGE SCALE GENOMIC DNA]</scope>
    <source>
        <strain evidence="5">DSM 43903</strain>
    </source>
</reference>
<keyword evidence="2" id="KW-1133">Transmembrane helix</keyword>
<feature type="transmembrane region" description="Helical" evidence="2">
    <location>
        <begin position="102"/>
        <end position="118"/>
    </location>
</feature>
<feature type="chain" id="PRO_5008748976" description="4-amino-4-deoxy-L-arabinose transferase" evidence="3">
    <location>
        <begin position="23"/>
        <end position="614"/>
    </location>
</feature>
<feature type="transmembrane region" description="Helical" evidence="2">
    <location>
        <begin position="124"/>
        <end position="140"/>
    </location>
</feature>
<feature type="region of interest" description="Disordered" evidence="1">
    <location>
        <begin position="316"/>
        <end position="379"/>
    </location>
</feature>
<evidence type="ECO:0008006" key="6">
    <source>
        <dbReference type="Google" id="ProtNLM"/>
    </source>
</evidence>
<protein>
    <recommendedName>
        <fullName evidence="6">4-amino-4-deoxy-L-arabinose transferase</fullName>
    </recommendedName>
</protein>
<sequence length="614" mass="62666">MRRSRVVAVAAASAVLAGVAYLALPPTGSDLAAQVARADFFAAHGLAPVDLRWYGGVQQFGYSLVSQPVMALLGVRVTGVLALVAAATAFAALLVRTGVPRPLLGSLVGVVTIAGNLVSGRVTYGVGVAFGLGALLALTLPRVSTGATAGRWARRRRLVRLGLAAAGAVLASATSPVAGLFVGLAGAALLLTRRYADGLTLGVAAALPLGVTALLFGDGGWMNISRSDTLRAVLTSLLVAALVAYAPVRVGALLSAAGVLAAALVHTPVGLNATRLAVMFALPLLAAAARPPARLPGWLARLPGWLARLPGWLARGGRPRTAPPTGRPGAESAGRAGATPARRPGAETAGRAGATPARRPGAETAGAPGADPPGRPVGARVRGRVPGAVTLAALLAAVCWWQPPVPPADLGSVDDPTGRAAYFAPLREFLDGQRLTGRVEIPPTRNYREAAALGEVPLARGWLRQADIDRNPLFFTTVPGATGTGVPLTAASYRSWLAENAVQFVAVPDAPLSWVGRAEAALVTGGLPYLTPVWSGPHWRVWAVADPTPVVGAPAEPVAQDGASVTFRTTSAATVPVRVRHSRWLTASGDATVTADGEWTAVTVPRAGTYRLGS</sequence>
<dbReference type="Proteomes" id="UP000199001">
    <property type="component" value="Unassembled WGS sequence"/>
</dbReference>
<evidence type="ECO:0000313" key="4">
    <source>
        <dbReference type="EMBL" id="SCL68744.1"/>
    </source>
</evidence>
<dbReference type="RefSeq" id="WP_091104542.1">
    <property type="nucleotide sequence ID" value="NZ_FMHZ01000002.1"/>
</dbReference>
<dbReference type="AlphaFoldDB" id="A0A1C6VRK0"/>
<dbReference type="OrthoDB" id="5178168at2"/>
<keyword evidence="2" id="KW-0812">Transmembrane</keyword>
<dbReference type="EMBL" id="FMHZ01000002">
    <property type="protein sequence ID" value="SCL68744.1"/>
    <property type="molecule type" value="Genomic_DNA"/>
</dbReference>
<feature type="signal peptide" evidence="3">
    <location>
        <begin position="1"/>
        <end position="22"/>
    </location>
</feature>
<feature type="transmembrane region" description="Helical" evidence="2">
    <location>
        <begin position="198"/>
        <end position="217"/>
    </location>
</feature>
<gene>
    <name evidence="4" type="ORF">GA0070606_4867</name>
</gene>
<evidence type="ECO:0000313" key="5">
    <source>
        <dbReference type="Proteomes" id="UP000199001"/>
    </source>
</evidence>
<accession>A0A1C6VRK0</accession>
<evidence type="ECO:0000256" key="2">
    <source>
        <dbReference type="SAM" id="Phobius"/>
    </source>
</evidence>
<keyword evidence="5" id="KW-1185">Reference proteome</keyword>
<keyword evidence="2" id="KW-0472">Membrane</keyword>
<evidence type="ECO:0000256" key="1">
    <source>
        <dbReference type="SAM" id="MobiDB-lite"/>
    </source>
</evidence>
<proteinExistence type="predicted"/>